<feature type="non-terminal residue" evidence="1">
    <location>
        <position position="1"/>
    </location>
</feature>
<keyword evidence="2" id="KW-1185">Reference proteome</keyword>
<gene>
    <name evidence="1" type="ORF">BDR25DRAFT_369639</name>
</gene>
<dbReference type="Proteomes" id="UP000799755">
    <property type="component" value="Unassembled WGS sequence"/>
</dbReference>
<dbReference type="EMBL" id="MU003508">
    <property type="protein sequence ID" value="KAF2470453.1"/>
    <property type="molecule type" value="Genomic_DNA"/>
</dbReference>
<evidence type="ECO:0000313" key="2">
    <source>
        <dbReference type="Proteomes" id="UP000799755"/>
    </source>
</evidence>
<evidence type="ECO:0000313" key="1">
    <source>
        <dbReference type="EMBL" id="KAF2470453.1"/>
    </source>
</evidence>
<protein>
    <submittedName>
        <fullName evidence="1">Uncharacterized protein</fullName>
    </submittedName>
</protein>
<comment type="caution">
    <text evidence="1">The sequence shown here is derived from an EMBL/GenBank/DDBJ whole genome shotgun (WGS) entry which is preliminary data.</text>
</comment>
<organism evidence="1 2">
    <name type="scientific">Lindgomyces ingoldianus</name>
    <dbReference type="NCBI Taxonomy" id="673940"/>
    <lineage>
        <taxon>Eukaryota</taxon>
        <taxon>Fungi</taxon>
        <taxon>Dikarya</taxon>
        <taxon>Ascomycota</taxon>
        <taxon>Pezizomycotina</taxon>
        <taxon>Dothideomycetes</taxon>
        <taxon>Pleosporomycetidae</taxon>
        <taxon>Pleosporales</taxon>
        <taxon>Lindgomycetaceae</taxon>
        <taxon>Lindgomyces</taxon>
    </lineage>
</organism>
<proteinExistence type="predicted"/>
<sequence length="98" mass="11290">YFAILSGVEPNALSRRDLDENLIDAIKGFILNSSKGLAEITTPKTQKVQFIHESVQEFLLKENRLENIPPDLGRNLHCQSHEQLKHCLKLKKAFQKHR</sequence>
<reference evidence="1" key="1">
    <citation type="journal article" date="2020" name="Stud. Mycol.">
        <title>101 Dothideomycetes genomes: a test case for predicting lifestyles and emergence of pathogens.</title>
        <authorList>
            <person name="Haridas S."/>
            <person name="Albert R."/>
            <person name="Binder M."/>
            <person name="Bloem J."/>
            <person name="Labutti K."/>
            <person name="Salamov A."/>
            <person name="Andreopoulos B."/>
            <person name="Baker S."/>
            <person name="Barry K."/>
            <person name="Bills G."/>
            <person name="Bluhm B."/>
            <person name="Cannon C."/>
            <person name="Castanera R."/>
            <person name="Culley D."/>
            <person name="Daum C."/>
            <person name="Ezra D."/>
            <person name="Gonzalez J."/>
            <person name="Henrissat B."/>
            <person name="Kuo A."/>
            <person name="Liang C."/>
            <person name="Lipzen A."/>
            <person name="Lutzoni F."/>
            <person name="Magnuson J."/>
            <person name="Mondo S."/>
            <person name="Nolan M."/>
            <person name="Ohm R."/>
            <person name="Pangilinan J."/>
            <person name="Park H.-J."/>
            <person name="Ramirez L."/>
            <person name="Alfaro M."/>
            <person name="Sun H."/>
            <person name="Tritt A."/>
            <person name="Yoshinaga Y."/>
            <person name="Zwiers L.-H."/>
            <person name="Turgeon B."/>
            <person name="Goodwin S."/>
            <person name="Spatafora J."/>
            <person name="Crous P."/>
            <person name="Grigoriev I."/>
        </authorList>
    </citation>
    <scope>NUCLEOTIDE SEQUENCE</scope>
    <source>
        <strain evidence="1">ATCC 200398</strain>
    </source>
</reference>
<accession>A0ACB6QV56</accession>
<name>A0ACB6QV56_9PLEO</name>